<dbReference type="PROSITE" id="PS01295">
    <property type="entry name" value="ISPD"/>
    <property type="match status" value="1"/>
</dbReference>
<dbReference type="GO" id="GO:0005829">
    <property type="term" value="C:cytosol"/>
    <property type="evidence" value="ECO:0007669"/>
    <property type="project" value="TreeGrafter"/>
</dbReference>
<dbReference type="AlphaFoldDB" id="A0A6A8M9C2"/>
<dbReference type="SUPFAM" id="SSF53448">
    <property type="entry name" value="Nucleotide-diphospho-sugar transferases"/>
    <property type="match status" value="1"/>
</dbReference>
<proteinExistence type="predicted"/>
<dbReference type="GO" id="GO:0008299">
    <property type="term" value="P:isoprenoid biosynthetic process"/>
    <property type="evidence" value="ECO:0007669"/>
    <property type="project" value="InterPro"/>
</dbReference>
<dbReference type="InterPro" id="IPR029044">
    <property type="entry name" value="Nucleotide-diphossugar_trans"/>
</dbReference>
<dbReference type="NCBIfam" id="NF001183">
    <property type="entry name" value="PRK00155.1-3"/>
    <property type="match status" value="1"/>
</dbReference>
<dbReference type="CDD" id="cd02516">
    <property type="entry name" value="CDP-ME_synthetase"/>
    <property type="match status" value="1"/>
</dbReference>
<accession>A0A6A8M9C2</accession>
<reference evidence="3" key="1">
    <citation type="submission" date="2019-09" db="EMBL/GenBank/DDBJ databases">
        <title>In-depth cultivation of the pig gut microbiome towards novel bacterial diversity and tailored functional studies.</title>
        <authorList>
            <person name="Wylensek D."/>
            <person name="Hitch T.C.A."/>
            <person name="Clavel T."/>
        </authorList>
    </citation>
    <scope>NUCLEOTIDE SEQUENCE</scope>
    <source>
        <strain evidence="3">RF-744-FAT-WT-3</strain>
    </source>
</reference>
<name>A0A6A8M9C2_9FIRM</name>
<dbReference type="InterPro" id="IPR034683">
    <property type="entry name" value="IspD/TarI"/>
</dbReference>
<keyword evidence="2 3" id="KW-0548">Nucleotidyltransferase</keyword>
<dbReference type="PANTHER" id="PTHR43015">
    <property type="entry name" value="D-RIBITOL-5-PHOSPHATE CYTIDYLYLTRANSFERASE"/>
    <property type="match status" value="1"/>
</dbReference>
<dbReference type="GO" id="GO:0050518">
    <property type="term" value="F:2-C-methyl-D-erythritol 4-phosphate cytidylyltransferase activity"/>
    <property type="evidence" value="ECO:0007669"/>
    <property type="project" value="UniProtKB-ARBA"/>
</dbReference>
<evidence type="ECO:0000256" key="1">
    <source>
        <dbReference type="ARBA" id="ARBA00022679"/>
    </source>
</evidence>
<organism evidence="3">
    <name type="scientific">Baileyella intestinalis</name>
    <dbReference type="NCBI Taxonomy" id="2606709"/>
    <lineage>
        <taxon>Bacteria</taxon>
        <taxon>Bacillati</taxon>
        <taxon>Bacillota</taxon>
        <taxon>Clostridia</taxon>
        <taxon>Peptostreptococcales</taxon>
        <taxon>Anaerovoracaceae</taxon>
        <taxon>Baileyella</taxon>
    </lineage>
</organism>
<dbReference type="EMBL" id="VUNB01000002">
    <property type="protein sequence ID" value="MST68414.1"/>
    <property type="molecule type" value="Genomic_DNA"/>
</dbReference>
<dbReference type="Pfam" id="PF01128">
    <property type="entry name" value="IspD"/>
    <property type="match status" value="1"/>
</dbReference>
<sequence>MNYVVIFAGGRGARMGSDTPKQFLKVDGKEIIIHTIEKFNYDSNIDAIVVVCIGDYIDFCRDLISRWKLEKVENVIAGGRSGQESIYNGLKYFEDEKSVSDEDMVLIHDGVRPVIDSDLIDRSIECVRKNGNSIAAAPAIETIIKVNEQGIMEESIDRSKCRYAKAPQCFRLNEIWKAHNAALRDGRTDFIDSATLMSWYGHQLFTTECSSENIKITTPNDFYTFRALYESKKKDRTND</sequence>
<dbReference type="FunFam" id="3.90.550.10:FF:000003">
    <property type="entry name" value="2-C-methyl-D-erythritol 4-phosphate cytidylyltransferase"/>
    <property type="match status" value="1"/>
</dbReference>
<dbReference type="Gene3D" id="3.90.550.10">
    <property type="entry name" value="Spore Coat Polysaccharide Biosynthesis Protein SpsA, Chain A"/>
    <property type="match status" value="1"/>
</dbReference>
<dbReference type="RefSeq" id="WP_154571893.1">
    <property type="nucleotide sequence ID" value="NZ_VUNB01000002.1"/>
</dbReference>
<evidence type="ECO:0000313" key="3">
    <source>
        <dbReference type="EMBL" id="MST68414.1"/>
    </source>
</evidence>
<evidence type="ECO:0000256" key="2">
    <source>
        <dbReference type="ARBA" id="ARBA00022695"/>
    </source>
</evidence>
<keyword evidence="1 3" id="KW-0808">Transferase</keyword>
<dbReference type="InterPro" id="IPR018294">
    <property type="entry name" value="ISPD_synthase_CS"/>
</dbReference>
<protein>
    <submittedName>
        <fullName evidence="3">2-C-methyl-D-erythritol 4-phosphate cytidylyltransferase</fullName>
    </submittedName>
</protein>
<comment type="caution">
    <text evidence="3">The sequence shown here is derived from an EMBL/GenBank/DDBJ whole genome shotgun (WGS) entry which is preliminary data.</text>
</comment>
<dbReference type="PANTHER" id="PTHR43015:SF1">
    <property type="entry name" value="D-RIBITOL-5-PHOSPHATE CYTIDYLYLTRANSFERASE"/>
    <property type="match status" value="1"/>
</dbReference>
<gene>
    <name evidence="3" type="ORF">FYJ66_02250</name>
</gene>